<gene>
    <name evidence="2" type="ORF">K402DRAFT_214531</name>
</gene>
<evidence type="ECO:0000256" key="1">
    <source>
        <dbReference type="SAM" id="MobiDB-lite"/>
    </source>
</evidence>
<accession>A0A6G1GMT3</accession>
<name>A0A6G1GMT3_9PEZI</name>
<evidence type="ECO:0000313" key="3">
    <source>
        <dbReference type="Proteomes" id="UP000800041"/>
    </source>
</evidence>
<keyword evidence="3" id="KW-1185">Reference proteome</keyword>
<dbReference type="Proteomes" id="UP000800041">
    <property type="component" value="Unassembled WGS sequence"/>
</dbReference>
<proteinExistence type="predicted"/>
<reference evidence="2" key="1">
    <citation type="journal article" date="2020" name="Stud. Mycol.">
        <title>101 Dothideomycetes genomes: a test case for predicting lifestyles and emergence of pathogens.</title>
        <authorList>
            <person name="Haridas S."/>
            <person name="Albert R."/>
            <person name="Binder M."/>
            <person name="Bloem J."/>
            <person name="Labutti K."/>
            <person name="Salamov A."/>
            <person name="Andreopoulos B."/>
            <person name="Baker S."/>
            <person name="Barry K."/>
            <person name="Bills G."/>
            <person name="Bluhm B."/>
            <person name="Cannon C."/>
            <person name="Castanera R."/>
            <person name="Culley D."/>
            <person name="Daum C."/>
            <person name="Ezra D."/>
            <person name="Gonzalez J."/>
            <person name="Henrissat B."/>
            <person name="Kuo A."/>
            <person name="Liang C."/>
            <person name="Lipzen A."/>
            <person name="Lutzoni F."/>
            <person name="Magnuson J."/>
            <person name="Mondo S."/>
            <person name="Nolan M."/>
            <person name="Ohm R."/>
            <person name="Pangilinan J."/>
            <person name="Park H.-J."/>
            <person name="Ramirez L."/>
            <person name="Alfaro M."/>
            <person name="Sun H."/>
            <person name="Tritt A."/>
            <person name="Yoshinaga Y."/>
            <person name="Zwiers L.-H."/>
            <person name="Turgeon B."/>
            <person name="Goodwin S."/>
            <person name="Spatafora J."/>
            <person name="Crous P."/>
            <person name="Grigoriev I."/>
        </authorList>
    </citation>
    <scope>NUCLEOTIDE SEQUENCE</scope>
    <source>
        <strain evidence="2">CBS 113979</strain>
    </source>
</reference>
<dbReference type="EMBL" id="ML977189">
    <property type="protein sequence ID" value="KAF1982069.1"/>
    <property type="molecule type" value="Genomic_DNA"/>
</dbReference>
<feature type="region of interest" description="Disordered" evidence="1">
    <location>
        <begin position="66"/>
        <end position="85"/>
    </location>
</feature>
<dbReference type="AlphaFoldDB" id="A0A6G1GMT3"/>
<protein>
    <submittedName>
        <fullName evidence="2">Uncharacterized protein</fullName>
    </submittedName>
</protein>
<evidence type="ECO:0000313" key="2">
    <source>
        <dbReference type="EMBL" id="KAF1982069.1"/>
    </source>
</evidence>
<organism evidence="2 3">
    <name type="scientific">Aulographum hederae CBS 113979</name>
    <dbReference type="NCBI Taxonomy" id="1176131"/>
    <lineage>
        <taxon>Eukaryota</taxon>
        <taxon>Fungi</taxon>
        <taxon>Dikarya</taxon>
        <taxon>Ascomycota</taxon>
        <taxon>Pezizomycotina</taxon>
        <taxon>Dothideomycetes</taxon>
        <taxon>Pleosporomycetidae</taxon>
        <taxon>Aulographales</taxon>
        <taxon>Aulographaceae</taxon>
    </lineage>
</organism>
<sequence length="163" mass="18210">MEGRLEMFAFAASNLAALADNMQLTSEVCSHHRAHFSIIETNPRPMEESVSRNRRACSTGVTSLRDNNTLAETNRPLKSRRHPDADHSEDYVFLQGRPSWHQEGPESTLPGTWPVSLAGMEEFLVALNYPNTRVVDMGFSQYAPDVGLPLVGRLQMSESCFSQ</sequence>